<organism evidence="1 2">
    <name type="scientific">Lentzea fradiae</name>
    <dbReference type="NCBI Taxonomy" id="200378"/>
    <lineage>
        <taxon>Bacteria</taxon>
        <taxon>Bacillati</taxon>
        <taxon>Actinomycetota</taxon>
        <taxon>Actinomycetes</taxon>
        <taxon>Pseudonocardiales</taxon>
        <taxon>Pseudonocardiaceae</taxon>
        <taxon>Lentzea</taxon>
    </lineage>
</organism>
<protein>
    <submittedName>
        <fullName evidence="1">Uncharacterized protein</fullName>
    </submittedName>
</protein>
<keyword evidence="2" id="KW-1185">Reference proteome</keyword>
<sequence>MNLAELVDRTSVDTLDHLERQTTIPVVDGLQAQGDLIVIPLSMTGLPVGETANREVPPEGVHLIAGANGRNPHVLVADPHTCRWAPGEFYLALVENTGPVYLLHPEHGGTGIAPGRWIVRRQFDATGPVAD</sequence>
<dbReference type="STRING" id="200378.SAMN05216553_103187"/>
<name>A0A1G7NUN4_9PSEU</name>
<dbReference type="Proteomes" id="UP000199623">
    <property type="component" value="Unassembled WGS sequence"/>
</dbReference>
<proteinExistence type="predicted"/>
<dbReference type="RefSeq" id="WP_090047202.1">
    <property type="nucleotide sequence ID" value="NZ_FNCC01000003.1"/>
</dbReference>
<evidence type="ECO:0000313" key="1">
    <source>
        <dbReference type="EMBL" id="SDF76910.1"/>
    </source>
</evidence>
<accession>A0A1G7NUN4</accession>
<dbReference type="EMBL" id="FNCC01000003">
    <property type="protein sequence ID" value="SDF76910.1"/>
    <property type="molecule type" value="Genomic_DNA"/>
</dbReference>
<dbReference type="AlphaFoldDB" id="A0A1G7NUN4"/>
<reference evidence="2" key="1">
    <citation type="submission" date="2016-10" db="EMBL/GenBank/DDBJ databases">
        <authorList>
            <person name="Varghese N."/>
            <person name="Submissions S."/>
        </authorList>
    </citation>
    <scope>NUCLEOTIDE SEQUENCE [LARGE SCALE GENOMIC DNA]</scope>
    <source>
        <strain evidence="2">CGMCC 4.3506</strain>
    </source>
</reference>
<evidence type="ECO:0000313" key="2">
    <source>
        <dbReference type="Proteomes" id="UP000199623"/>
    </source>
</evidence>
<dbReference type="OrthoDB" id="3377664at2"/>
<gene>
    <name evidence="1" type="ORF">SAMN05216553_103187</name>
</gene>